<feature type="transmembrane region" description="Helical" evidence="1">
    <location>
        <begin position="162"/>
        <end position="179"/>
    </location>
</feature>
<sequence>MLSFLIGLCYSMVNLAYRTIDEARNFTVPGSLEATPWLGTLNASGWLAVIGGPVVPFFIYLGLDFMMKLRLLPTQLRTFDARKASCYCCTVDHSDPHTKTPIFCDRKLIMEKLTEWYGDPEDCEDMDVGADRAIEQFNHLVRKELSDVCLAMMSGRDVLWRYIYLLIGMNCHVFTYLLGDIGFPPDSMEGWALHSWRVRECTSFCHIFLQIFAAVPLFSTVWTVGAIYLKDHHRFMAALMLTPILIVLVVGLFYYPFRLSLKLSVDGSFLLPLTAVVFEAVVLVALNYTSRLATASFTRTALESAEQLQNWQSNKSLSLRSSESGQDSRGWQGFRV</sequence>
<feature type="transmembrane region" description="Helical" evidence="1">
    <location>
        <begin position="207"/>
        <end position="229"/>
    </location>
</feature>
<keyword evidence="1" id="KW-0812">Transmembrane</keyword>
<feature type="transmembrane region" description="Helical" evidence="1">
    <location>
        <begin position="42"/>
        <end position="63"/>
    </location>
</feature>
<gene>
    <name evidence="2" type="ORF">SNEC2469_LOCUS873</name>
</gene>
<evidence type="ECO:0000313" key="2">
    <source>
        <dbReference type="EMBL" id="CAE7185296.1"/>
    </source>
</evidence>
<dbReference type="EMBL" id="CAJNJA010005196">
    <property type="protein sequence ID" value="CAE7185296.1"/>
    <property type="molecule type" value="Genomic_DNA"/>
</dbReference>
<organism evidence="2 3">
    <name type="scientific">Symbiodinium necroappetens</name>
    <dbReference type="NCBI Taxonomy" id="1628268"/>
    <lineage>
        <taxon>Eukaryota</taxon>
        <taxon>Sar</taxon>
        <taxon>Alveolata</taxon>
        <taxon>Dinophyceae</taxon>
        <taxon>Suessiales</taxon>
        <taxon>Symbiodiniaceae</taxon>
        <taxon>Symbiodinium</taxon>
    </lineage>
</organism>
<dbReference type="Proteomes" id="UP000601435">
    <property type="component" value="Unassembled WGS sequence"/>
</dbReference>
<keyword evidence="1" id="KW-0472">Membrane</keyword>
<protein>
    <submittedName>
        <fullName evidence="2">Uncharacterized protein</fullName>
    </submittedName>
</protein>
<feature type="transmembrane region" description="Helical" evidence="1">
    <location>
        <begin position="236"/>
        <end position="257"/>
    </location>
</feature>
<keyword evidence="3" id="KW-1185">Reference proteome</keyword>
<feature type="transmembrane region" description="Helical" evidence="1">
    <location>
        <begin position="269"/>
        <end position="289"/>
    </location>
</feature>
<proteinExistence type="predicted"/>
<evidence type="ECO:0000313" key="3">
    <source>
        <dbReference type="Proteomes" id="UP000601435"/>
    </source>
</evidence>
<dbReference type="AlphaFoldDB" id="A0A812IZP8"/>
<evidence type="ECO:0000256" key="1">
    <source>
        <dbReference type="SAM" id="Phobius"/>
    </source>
</evidence>
<accession>A0A812IZP8</accession>
<comment type="caution">
    <text evidence="2">The sequence shown here is derived from an EMBL/GenBank/DDBJ whole genome shotgun (WGS) entry which is preliminary data.</text>
</comment>
<name>A0A812IZP8_9DINO</name>
<keyword evidence="1" id="KW-1133">Transmembrane helix</keyword>
<dbReference type="OrthoDB" id="406806at2759"/>
<reference evidence="2" key="1">
    <citation type="submission" date="2021-02" db="EMBL/GenBank/DDBJ databases">
        <authorList>
            <person name="Dougan E. K."/>
            <person name="Rhodes N."/>
            <person name="Thang M."/>
            <person name="Chan C."/>
        </authorList>
    </citation>
    <scope>NUCLEOTIDE SEQUENCE</scope>
</reference>